<keyword evidence="14" id="KW-0413">Isomerase</keyword>
<comment type="catalytic activity">
    <reaction evidence="15">
        <text>Couples ATP hydrolysis with the unwinding of duplex DNA by translocating in the 3'-5' direction.</text>
        <dbReference type="EC" id="5.6.2.4"/>
    </reaction>
</comment>
<keyword evidence="4" id="KW-0479">Metal-binding</keyword>
<dbReference type="GO" id="GO:0003677">
    <property type="term" value="F:DNA binding"/>
    <property type="evidence" value="ECO:0007669"/>
    <property type="project" value="UniProtKB-KW"/>
</dbReference>
<dbReference type="GO" id="GO:0006310">
    <property type="term" value="P:DNA recombination"/>
    <property type="evidence" value="ECO:0007669"/>
    <property type="project" value="UniProtKB-UniRule"/>
</dbReference>
<dbReference type="InterPro" id="IPR036388">
    <property type="entry name" value="WH-like_DNA-bd_sf"/>
</dbReference>
<dbReference type="InterPro" id="IPR036390">
    <property type="entry name" value="WH_DNA-bd_sf"/>
</dbReference>
<dbReference type="NCBIfam" id="TIGR01389">
    <property type="entry name" value="recQ"/>
    <property type="match status" value="1"/>
</dbReference>
<dbReference type="Pfam" id="PF16124">
    <property type="entry name" value="RecQ_Zn_bind"/>
    <property type="match status" value="1"/>
</dbReference>
<dbReference type="SMART" id="SM00956">
    <property type="entry name" value="RQC"/>
    <property type="match status" value="1"/>
</dbReference>
<dbReference type="Pfam" id="PF00570">
    <property type="entry name" value="HRDC"/>
    <property type="match status" value="1"/>
</dbReference>
<dbReference type="SUPFAM" id="SSF46785">
    <property type="entry name" value="Winged helix' DNA-binding domain"/>
    <property type="match status" value="1"/>
</dbReference>
<keyword evidence="12" id="KW-0233">DNA recombination</keyword>
<keyword evidence="9" id="KW-0862">Zinc</keyword>
<dbReference type="GO" id="GO:0016787">
    <property type="term" value="F:hydrolase activity"/>
    <property type="evidence" value="ECO:0007669"/>
    <property type="project" value="UniProtKB-KW"/>
</dbReference>
<evidence type="ECO:0000259" key="18">
    <source>
        <dbReference type="PROSITE" id="PS51192"/>
    </source>
</evidence>
<evidence type="ECO:0000256" key="14">
    <source>
        <dbReference type="ARBA" id="ARBA00023235"/>
    </source>
</evidence>
<dbReference type="AlphaFoldDB" id="A0A5C5XLV5"/>
<dbReference type="SMART" id="SM00490">
    <property type="entry name" value="HELICc"/>
    <property type="match status" value="1"/>
</dbReference>
<dbReference type="CDD" id="cd17920">
    <property type="entry name" value="DEXHc_RecQ"/>
    <property type="match status" value="1"/>
</dbReference>
<dbReference type="InterPro" id="IPR011545">
    <property type="entry name" value="DEAD/DEAH_box_helicase_dom"/>
</dbReference>
<gene>
    <name evidence="20" type="primary">recQ</name>
    <name evidence="20" type="ORF">Pan54_49470</name>
</gene>
<evidence type="ECO:0000256" key="5">
    <source>
        <dbReference type="ARBA" id="ARBA00022741"/>
    </source>
</evidence>
<dbReference type="InterPro" id="IPR010997">
    <property type="entry name" value="HRDC-like_sf"/>
</dbReference>
<keyword evidence="6" id="KW-0227">DNA damage</keyword>
<dbReference type="PROSITE" id="PS50967">
    <property type="entry name" value="HRDC"/>
    <property type="match status" value="1"/>
</dbReference>
<dbReference type="SMART" id="SM00487">
    <property type="entry name" value="DEXDc"/>
    <property type="match status" value="1"/>
</dbReference>
<dbReference type="NCBIfam" id="TIGR00614">
    <property type="entry name" value="recQ_fam"/>
    <property type="match status" value="1"/>
</dbReference>
<evidence type="ECO:0000256" key="11">
    <source>
        <dbReference type="ARBA" id="ARBA00023125"/>
    </source>
</evidence>
<evidence type="ECO:0000256" key="16">
    <source>
        <dbReference type="NCBIfam" id="TIGR01389"/>
    </source>
</evidence>
<proteinExistence type="inferred from homology"/>
<dbReference type="GO" id="GO:0030894">
    <property type="term" value="C:replisome"/>
    <property type="evidence" value="ECO:0007669"/>
    <property type="project" value="TreeGrafter"/>
</dbReference>
<evidence type="ECO:0000256" key="6">
    <source>
        <dbReference type="ARBA" id="ARBA00022763"/>
    </source>
</evidence>
<dbReference type="InterPro" id="IPR006293">
    <property type="entry name" value="DNA_helicase_ATP-dep_RecQ_bac"/>
</dbReference>
<dbReference type="GO" id="GO:0043590">
    <property type="term" value="C:bacterial nucleoid"/>
    <property type="evidence" value="ECO:0007669"/>
    <property type="project" value="TreeGrafter"/>
</dbReference>
<accession>A0A5C5XLV5</accession>
<dbReference type="InterPro" id="IPR004589">
    <property type="entry name" value="DNA_helicase_ATP-dep_RecQ"/>
</dbReference>
<dbReference type="Pfam" id="PF00270">
    <property type="entry name" value="DEAD"/>
    <property type="match status" value="1"/>
</dbReference>
<evidence type="ECO:0000313" key="21">
    <source>
        <dbReference type="Proteomes" id="UP000316095"/>
    </source>
</evidence>
<dbReference type="GO" id="GO:0009432">
    <property type="term" value="P:SOS response"/>
    <property type="evidence" value="ECO:0007669"/>
    <property type="project" value="UniProtKB-UniRule"/>
</dbReference>
<comment type="cofactor">
    <cofactor evidence="2">
        <name>Zn(2+)</name>
        <dbReference type="ChEBI" id="CHEBI:29105"/>
    </cofactor>
</comment>
<keyword evidence="8 20" id="KW-0347">Helicase</keyword>
<dbReference type="EC" id="5.6.2.4" evidence="16"/>
<evidence type="ECO:0000259" key="17">
    <source>
        <dbReference type="PROSITE" id="PS50967"/>
    </source>
</evidence>
<feature type="domain" description="Helicase ATP-binding" evidence="18">
    <location>
        <begin position="1"/>
        <end position="165"/>
    </location>
</feature>
<dbReference type="Pfam" id="PF00271">
    <property type="entry name" value="Helicase_C"/>
    <property type="match status" value="1"/>
</dbReference>
<feature type="domain" description="Helicase C-terminal" evidence="19">
    <location>
        <begin position="189"/>
        <end position="348"/>
    </location>
</feature>
<keyword evidence="5" id="KW-0547">Nucleotide-binding</keyword>
<keyword evidence="21" id="KW-1185">Reference proteome</keyword>
<reference evidence="20 21" key="1">
    <citation type="submission" date="2019-02" db="EMBL/GenBank/DDBJ databases">
        <title>Deep-cultivation of Planctomycetes and their phenomic and genomic characterization uncovers novel biology.</title>
        <authorList>
            <person name="Wiegand S."/>
            <person name="Jogler M."/>
            <person name="Boedeker C."/>
            <person name="Pinto D."/>
            <person name="Vollmers J."/>
            <person name="Rivas-Marin E."/>
            <person name="Kohn T."/>
            <person name="Peeters S.H."/>
            <person name="Heuer A."/>
            <person name="Rast P."/>
            <person name="Oberbeckmann S."/>
            <person name="Bunk B."/>
            <person name="Jeske O."/>
            <person name="Meyerdierks A."/>
            <person name="Storesund J.E."/>
            <person name="Kallscheuer N."/>
            <person name="Luecker S."/>
            <person name="Lage O.M."/>
            <person name="Pohl T."/>
            <person name="Merkel B.J."/>
            <person name="Hornburger P."/>
            <person name="Mueller R.-W."/>
            <person name="Bruemmer F."/>
            <person name="Labrenz M."/>
            <person name="Spormann A.M."/>
            <person name="Op Den Camp H."/>
            <person name="Overmann J."/>
            <person name="Amann R."/>
            <person name="Jetten M.S.M."/>
            <person name="Mascher T."/>
            <person name="Medema M.H."/>
            <person name="Devos D.P."/>
            <person name="Kaster A.-K."/>
            <person name="Ovreas L."/>
            <person name="Rohde M."/>
            <person name="Galperin M.Y."/>
            <person name="Jogler C."/>
        </authorList>
    </citation>
    <scope>NUCLEOTIDE SEQUENCE [LARGE SCALE GENOMIC DNA]</scope>
    <source>
        <strain evidence="20 21">Pan54</strain>
    </source>
</reference>
<evidence type="ECO:0000259" key="19">
    <source>
        <dbReference type="PROSITE" id="PS51194"/>
    </source>
</evidence>
<dbReference type="Gene3D" id="1.10.10.10">
    <property type="entry name" value="Winged helix-like DNA-binding domain superfamily/Winged helix DNA-binding domain"/>
    <property type="match status" value="1"/>
</dbReference>
<dbReference type="SUPFAM" id="SSF47819">
    <property type="entry name" value="HRDC-like"/>
    <property type="match status" value="1"/>
</dbReference>
<dbReference type="InterPro" id="IPR018982">
    <property type="entry name" value="RQC_domain"/>
</dbReference>
<dbReference type="Proteomes" id="UP000316095">
    <property type="component" value="Unassembled WGS sequence"/>
</dbReference>
<dbReference type="PANTHER" id="PTHR13710:SF105">
    <property type="entry name" value="ATP-DEPENDENT DNA HELICASE Q1"/>
    <property type="match status" value="1"/>
</dbReference>
<feature type="domain" description="HRDC" evidence="17">
    <location>
        <begin position="491"/>
        <end position="571"/>
    </location>
</feature>
<dbReference type="PROSITE" id="PS51194">
    <property type="entry name" value="HELICASE_CTER"/>
    <property type="match status" value="1"/>
</dbReference>
<evidence type="ECO:0000256" key="12">
    <source>
        <dbReference type="ARBA" id="ARBA00023172"/>
    </source>
</evidence>
<dbReference type="InterPro" id="IPR001650">
    <property type="entry name" value="Helicase_C-like"/>
</dbReference>
<dbReference type="Gene3D" id="3.40.50.300">
    <property type="entry name" value="P-loop containing nucleotide triphosphate hydrolases"/>
    <property type="match status" value="2"/>
</dbReference>
<protein>
    <recommendedName>
        <fullName evidence="16">DNA helicase RecQ</fullName>
        <ecNumber evidence="16">5.6.2.4</ecNumber>
    </recommendedName>
</protein>
<dbReference type="InterPro" id="IPR044876">
    <property type="entry name" value="HRDC_dom_sf"/>
</dbReference>
<keyword evidence="13" id="KW-0234">DNA repair</keyword>
<sequence>MARQDSLVVLPTGGGKSLCYQVPALAREGMMVVVSPLIALMKDQVDVLIDNGISAAAVNSTLSVDERRMIAQQIEAGEIKLLYVAPERLCTAKMIDFLSKQKISAIAVDEAHCISTWGHNFRPEYRLLGELRNKLPDVDMHAYTATATEQVRHDICEQLQLKAPVVLTGNFDRPNLIYRIQRRQSLQTQVRKVIDRYPDSAGIIYCISRRQVDELSAALKEAGYRALAYHAGLENGERHRAQDAFLKEEVDIIVATVAFGMGIDKSNVRYVIHASATKSLENYQQETGRAGRDGLHSECVLFYSGNDFATWKRMLSDLTGDAALAAEEQLKTKSRYCSSLTCRHRALVEHFGQQYEKENCGACDVCLGEVELMPDSLVIAQKILSCVVRVDQRFGADYVANVLIGSRDQRILDNGHNELTTYNLLKGFTKSTIRGWIDQLIDQECLLREEEHQTIKLTPNGRQVLHGEIEPRLLQATKKSSTTKAEKPELQPDDQLLFEELRAERREIASEKGIAPFIVFSDVSLIDMAQKRPQTEAEFLNIHGVGQTKADQYAARFIERIKTYCENEAESNL</sequence>
<dbReference type="Gene3D" id="1.10.150.80">
    <property type="entry name" value="HRDC domain"/>
    <property type="match status" value="1"/>
</dbReference>
<dbReference type="CDD" id="cd18794">
    <property type="entry name" value="SF2_C_RecQ"/>
    <property type="match status" value="1"/>
</dbReference>
<evidence type="ECO:0000256" key="7">
    <source>
        <dbReference type="ARBA" id="ARBA00022801"/>
    </source>
</evidence>
<evidence type="ECO:0000256" key="13">
    <source>
        <dbReference type="ARBA" id="ARBA00023204"/>
    </source>
</evidence>
<evidence type="ECO:0000256" key="10">
    <source>
        <dbReference type="ARBA" id="ARBA00022840"/>
    </source>
</evidence>
<dbReference type="GO" id="GO:0043138">
    <property type="term" value="F:3'-5' DNA helicase activity"/>
    <property type="evidence" value="ECO:0007669"/>
    <property type="project" value="UniProtKB-EC"/>
</dbReference>
<evidence type="ECO:0000256" key="3">
    <source>
        <dbReference type="ARBA" id="ARBA00005446"/>
    </source>
</evidence>
<keyword evidence="7 20" id="KW-0378">Hydrolase</keyword>
<dbReference type="InterPro" id="IPR027417">
    <property type="entry name" value="P-loop_NTPase"/>
</dbReference>
<dbReference type="PROSITE" id="PS51192">
    <property type="entry name" value="HELICASE_ATP_BIND_1"/>
    <property type="match status" value="1"/>
</dbReference>
<dbReference type="SUPFAM" id="SSF52540">
    <property type="entry name" value="P-loop containing nucleoside triphosphate hydrolases"/>
    <property type="match status" value="1"/>
</dbReference>
<dbReference type="Pfam" id="PF09382">
    <property type="entry name" value="RQC"/>
    <property type="match status" value="1"/>
</dbReference>
<comment type="cofactor">
    <cofactor evidence="1">
        <name>Mg(2+)</name>
        <dbReference type="ChEBI" id="CHEBI:18420"/>
    </cofactor>
</comment>
<dbReference type="GO" id="GO:0006260">
    <property type="term" value="P:DNA replication"/>
    <property type="evidence" value="ECO:0007669"/>
    <property type="project" value="InterPro"/>
</dbReference>
<organism evidence="20 21">
    <name type="scientific">Rubinisphaera italica</name>
    <dbReference type="NCBI Taxonomy" id="2527969"/>
    <lineage>
        <taxon>Bacteria</taxon>
        <taxon>Pseudomonadati</taxon>
        <taxon>Planctomycetota</taxon>
        <taxon>Planctomycetia</taxon>
        <taxon>Planctomycetales</taxon>
        <taxon>Planctomycetaceae</taxon>
        <taxon>Rubinisphaera</taxon>
    </lineage>
</organism>
<keyword evidence="11" id="KW-0238">DNA-binding</keyword>
<dbReference type="FunFam" id="3.40.50.300:FF:001389">
    <property type="entry name" value="ATP-dependent DNA helicase RecQ"/>
    <property type="match status" value="1"/>
</dbReference>
<dbReference type="GO" id="GO:0006281">
    <property type="term" value="P:DNA repair"/>
    <property type="evidence" value="ECO:0007669"/>
    <property type="project" value="UniProtKB-KW"/>
</dbReference>
<evidence type="ECO:0000313" key="20">
    <source>
        <dbReference type="EMBL" id="TWT64186.1"/>
    </source>
</evidence>
<dbReference type="EMBL" id="SJPG01000001">
    <property type="protein sequence ID" value="TWT64186.1"/>
    <property type="molecule type" value="Genomic_DNA"/>
</dbReference>
<comment type="similarity">
    <text evidence="3">Belongs to the helicase family. RecQ subfamily.</text>
</comment>
<evidence type="ECO:0000256" key="9">
    <source>
        <dbReference type="ARBA" id="ARBA00022833"/>
    </source>
</evidence>
<dbReference type="InterPro" id="IPR014001">
    <property type="entry name" value="Helicase_ATP-bd"/>
</dbReference>
<evidence type="ECO:0000256" key="1">
    <source>
        <dbReference type="ARBA" id="ARBA00001946"/>
    </source>
</evidence>
<dbReference type="InterPro" id="IPR032284">
    <property type="entry name" value="RecQ_Zn-bd"/>
</dbReference>
<keyword evidence="10" id="KW-0067">ATP-binding</keyword>
<dbReference type="GO" id="GO:0005737">
    <property type="term" value="C:cytoplasm"/>
    <property type="evidence" value="ECO:0007669"/>
    <property type="project" value="TreeGrafter"/>
</dbReference>
<dbReference type="FunFam" id="3.40.50.300:FF:000156">
    <property type="entry name" value="ATP-dependent DNA helicase recQ"/>
    <property type="match status" value="1"/>
</dbReference>
<dbReference type="InterPro" id="IPR002121">
    <property type="entry name" value="HRDC_dom"/>
</dbReference>
<evidence type="ECO:0000256" key="15">
    <source>
        <dbReference type="ARBA" id="ARBA00034617"/>
    </source>
</evidence>
<comment type="caution">
    <text evidence="20">The sequence shown here is derived from an EMBL/GenBank/DDBJ whole genome shotgun (WGS) entry which is preliminary data.</text>
</comment>
<dbReference type="GO" id="GO:0005524">
    <property type="term" value="F:ATP binding"/>
    <property type="evidence" value="ECO:0007669"/>
    <property type="project" value="UniProtKB-KW"/>
</dbReference>
<dbReference type="GO" id="GO:0046872">
    <property type="term" value="F:metal ion binding"/>
    <property type="evidence" value="ECO:0007669"/>
    <property type="project" value="UniProtKB-KW"/>
</dbReference>
<evidence type="ECO:0000256" key="4">
    <source>
        <dbReference type="ARBA" id="ARBA00022723"/>
    </source>
</evidence>
<name>A0A5C5XLV5_9PLAN</name>
<evidence type="ECO:0000256" key="8">
    <source>
        <dbReference type="ARBA" id="ARBA00022806"/>
    </source>
</evidence>
<dbReference type="PANTHER" id="PTHR13710">
    <property type="entry name" value="DNA HELICASE RECQ FAMILY MEMBER"/>
    <property type="match status" value="1"/>
</dbReference>
<dbReference type="SMART" id="SM00341">
    <property type="entry name" value="HRDC"/>
    <property type="match status" value="1"/>
</dbReference>
<dbReference type="GO" id="GO:0009378">
    <property type="term" value="F:four-way junction helicase activity"/>
    <property type="evidence" value="ECO:0007669"/>
    <property type="project" value="TreeGrafter"/>
</dbReference>
<evidence type="ECO:0000256" key="2">
    <source>
        <dbReference type="ARBA" id="ARBA00001947"/>
    </source>
</evidence>